<dbReference type="GO" id="GO:0046933">
    <property type="term" value="F:proton-transporting ATP synthase activity, rotational mechanism"/>
    <property type="evidence" value="ECO:0007669"/>
    <property type="project" value="InterPro"/>
</dbReference>
<keyword evidence="6" id="KW-0066">ATP synthesis</keyword>
<gene>
    <name evidence="7" type="ORF">UW79_C0010G0005</name>
</gene>
<evidence type="ECO:0000256" key="2">
    <source>
        <dbReference type="ARBA" id="ARBA00022448"/>
    </source>
</evidence>
<evidence type="ECO:0000256" key="5">
    <source>
        <dbReference type="ARBA" id="ARBA00023136"/>
    </source>
</evidence>
<reference evidence="7 8" key="1">
    <citation type="journal article" date="2015" name="Nature">
        <title>rRNA introns, odd ribosomes, and small enigmatic genomes across a large radiation of phyla.</title>
        <authorList>
            <person name="Brown C.T."/>
            <person name="Hug L.A."/>
            <person name="Thomas B.C."/>
            <person name="Sharon I."/>
            <person name="Castelle C.J."/>
            <person name="Singh A."/>
            <person name="Wilkins M.J."/>
            <person name="Williams K.H."/>
            <person name="Banfield J.F."/>
        </authorList>
    </citation>
    <scope>NUCLEOTIDE SEQUENCE [LARGE SCALE GENOMIC DNA]</scope>
</reference>
<dbReference type="InterPro" id="IPR000711">
    <property type="entry name" value="ATPase_OSCP/dsu"/>
</dbReference>
<sequence length="122" mass="13875">MRYPLNNYVDAFMEALEKASQEKAISGFVRLLKKTGDIKAADKIFTAIHKKMINLDGGRWVKVETAREISEKKLEALEHKFSKKDHAVFSINPDLVAGLRVTVNGEEELDNSLQNKLNKLFK</sequence>
<evidence type="ECO:0000313" key="8">
    <source>
        <dbReference type="Proteomes" id="UP000034032"/>
    </source>
</evidence>
<protein>
    <submittedName>
        <fullName evidence="7">Uncharacterized protein</fullName>
    </submittedName>
</protein>
<keyword evidence="3" id="KW-0375">Hydrogen ion transport</keyword>
<evidence type="ECO:0000313" key="7">
    <source>
        <dbReference type="EMBL" id="KKT82168.1"/>
    </source>
</evidence>
<comment type="subcellular location">
    <subcellularLocation>
        <location evidence="1">Membrane</location>
    </subcellularLocation>
</comment>
<dbReference type="Proteomes" id="UP000034032">
    <property type="component" value="Unassembled WGS sequence"/>
</dbReference>
<organism evidence="7 8">
    <name type="scientific">Candidatus Yanofskybacteria bacterium GW2011_GWA2_44_9</name>
    <dbReference type="NCBI Taxonomy" id="1619025"/>
    <lineage>
        <taxon>Bacteria</taxon>
        <taxon>Candidatus Yanofskyibacteriota</taxon>
    </lineage>
</organism>
<evidence type="ECO:0000256" key="3">
    <source>
        <dbReference type="ARBA" id="ARBA00022781"/>
    </source>
</evidence>
<evidence type="ECO:0000256" key="4">
    <source>
        <dbReference type="ARBA" id="ARBA00023065"/>
    </source>
</evidence>
<keyword evidence="5" id="KW-0472">Membrane</keyword>
<keyword evidence="2" id="KW-0813">Transport</keyword>
<dbReference type="GO" id="GO:0016020">
    <property type="term" value="C:membrane"/>
    <property type="evidence" value="ECO:0007669"/>
    <property type="project" value="UniProtKB-SubCell"/>
</dbReference>
<evidence type="ECO:0000256" key="6">
    <source>
        <dbReference type="ARBA" id="ARBA00023310"/>
    </source>
</evidence>
<proteinExistence type="predicted"/>
<accession>A0A0G1KF61</accession>
<keyword evidence="4" id="KW-0406">Ion transport</keyword>
<dbReference type="Pfam" id="PF00213">
    <property type="entry name" value="OSCP"/>
    <property type="match status" value="1"/>
</dbReference>
<name>A0A0G1KF61_9BACT</name>
<dbReference type="EMBL" id="LCJR01000010">
    <property type="protein sequence ID" value="KKT82168.1"/>
    <property type="molecule type" value="Genomic_DNA"/>
</dbReference>
<dbReference type="AlphaFoldDB" id="A0A0G1KF61"/>
<comment type="caution">
    <text evidence="7">The sequence shown here is derived from an EMBL/GenBank/DDBJ whole genome shotgun (WGS) entry which is preliminary data.</text>
</comment>
<evidence type="ECO:0000256" key="1">
    <source>
        <dbReference type="ARBA" id="ARBA00004370"/>
    </source>
</evidence>